<keyword evidence="7 18" id="KW-0812">Transmembrane</keyword>
<dbReference type="InterPro" id="IPR032421">
    <property type="entry name" value="PMT_4TMC"/>
</dbReference>
<comment type="caution">
    <text evidence="20">The sequence shown here is derived from an EMBL/GenBank/DDBJ whole genome shotgun (WGS) entry which is preliminary data.</text>
</comment>
<comment type="pathway">
    <text evidence="2">Protein modification; protein glycosylation.</text>
</comment>
<evidence type="ECO:0000256" key="8">
    <source>
        <dbReference type="ARBA" id="ARBA00022737"/>
    </source>
</evidence>
<dbReference type="InterPro" id="IPR036300">
    <property type="entry name" value="MIR_dom_sf"/>
</dbReference>
<evidence type="ECO:0000256" key="2">
    <source>
        <dbReference type="ARBA" id="ARBA00004922"/>
    </source>
</evidence>
<comment type="similarity">
    <text evidence="3">Belongs to the glycosyltransferase 39 family.</text>
</comment>
<feature type="domain" description="MIR" evidence="19">
    <location>
        <begin position="156"/>
        <end position="212"/>
    </location>
</feature>
<dbReference type="InterPro" id="IPR027005">
    <property type="entry name" value="PMT-like"/>
</dbReference>
<evidence type="ECO:0000256" key="12">
    <source>
        <dbReference type="ARBA" id="ARBA00039583"/>
    </source>
</evidence>
<dbReference type="FunFam" id="2.80.10.50:FF:000026">
    <property type="entry name" value="Blast:Protein O-mannosyl-transferase 2"/>
    <property type="match status" value="1"/>
</dbReference>
<accession>A0AAN8WQQ0</accession>
<dbReference type="PANTHER" id="PTHR10050:SF46">
    <property type="entry name" value="PROTEIN O-MANNOSYL-TRANSFERASE 2"/>
    <property type="match status" value="1"/>
</dbReference>
<evidence type="ECO:0000256" key="3">
    <source>
        <dbReference type="ARBA" id="ARBA00007222"/>
    </source>
</evidence>
<feature type="transmembrane region" description="Helical" evidence="18">
    <location>
        <begin position="325"/>
        <end position="343"/>
    </location>
</feature>
<evidence type="ECO:0000313" key="21">
    <source>
        <dbReference type="Proteomes" id="UP001381693"/>
    </source>
</evidence>
<keyword evidence="6 20" id="KW-0808">Transferase</keyword>
<reference evidence="20 21" key="1">
    <citation type="submission" date="2023-11" db="EMBL/GenBank/DDBJ databases">
        <title>Halocaridina rubra genome assembly.</title>
        <authorList>
            <person name="Smith C."/>
        </authorList>
    </citation>
    <scope>NUCLEOTIDE SEQUENCE [LARGE SCALE GENOMIC DNA]</scope>
    <source>
        <strain evidence="20">EP-1</strain>
        <tissue evidence="20">Whole</tissue>
    </source>
</reference>
<proteinExistence type="inferred from homology"/>
<feature type="transmembrane region" description="Helical" evidence="18">
    <location>
        <begin position="389"/>
        <end position="408"/>
    </location>
</feature>
<evidence type="ECO:0000256" key="5">
    <source>
        <dbReference type="ARBA" id="ARBA00022676"/>
    </source>
</evidence>
<name>A0AAN8WQQ0_HALRR</name>
<feature type="domain" description="MIR" evidence="19">
    <location>
        <begin position="26"/>
        <end position="82"/>
    </location>
</feature>
<dbReference type="Proteomes" id="UP001381693">
    <property type="component" value="Unassembled WGS sequence"/>
</dbReference>
<feature type="transmembrane region" description="Helical" evidence="18">
    <location>
        <begin position="285"/>
        <end position="304"/>
    </location>
</feature>
<dbReference type="EC" id="2.4.1.109" evidence="4"/>
<keyword evidence="10 18" id="KW-1133">Transmembrane helix</keyword>
<evidence type="ECO:0000256" key="6">
    <source>
        <dbReference type="ARBA" id="ARBA00022679"/>
    </source>
</evidence>
<evidence type="ECO:0000256" key="14">
    <source>
        <dbReference type="ARBA" id="ARBA00045102"/>
    </source>
</evidence>
<feature type="transmembrane region" description="Helical" evidence="18">
    <location>
        <begin position="355"/>
        <end position="377"/>
    </location>
</feature>
<dbReference type="SUPFAM" id="SSF82109">
    <property type="entry name" value="MIR domain"/>
    <property type="match status" value="1"/>
</dbReference>
<dbReference type="Pfam" id="PF02815">
    <property type="entry name" value="MIR"/>
    <property type="match status" value="1"/>
</dbReference>
<sequence>GNGDGFYSSAFQSQLEGNSLYNASMPLELAYGAEITLKNARTGGGYLHSHIHLYPEGVGARQQQITTYSHKDFNNKWLVKKWNEEPGDWEDDDPVELVKNGDLIRLEHVPTGRNLHSHREAAPVTKRHNQVTGYGENGLGDVNDVWRVEIVDGKEEEVVKTVVHKLRLNHYLVACSLMSHNKQLPKWGYEQMEVTCNPNIHDPNNLWNIEDNVFPKLPNSSFEIYAPNFIEKFLESHTVMFQGNSGLKPKEGEITSQPWQWPINFKGQWFSAIDGYKVYLLGNPLIWWGNLVVLAAFVIVYCYNAYRMQRGRVDDPETKARRERTLGACGWLLLAWALHYLPFYAMGRILYFHHYFPALLFSSMLTGVIIDYMLESLPDMVPKVLSSSVYHWITGLIFSTLTYSFYVFSPLAYGMHNLEAGFENGTINQIRWLESWEF</sequence>
<dbReference type="SMART" id="SM00472">
    <property type="entry name" value="MIR"/>
    <property type="match status" value="3"/>
</dbReference>
<gene>
    <name evidence="20" type="primary">POMT2_2</name>
    <name evidence="20" type="ORF">SK128_012634</name>
</gene>
<comment type="subunit">
    <text evidence="16">Interacts with Rt/POMT1.</text>
</comment>
<dbReference type="PANTHER" id="PTHR10050">
    <property type="entry name" value="DOLICHYL-PHOSPHATE-MANNOSE--PROTEIN MANNOSYLTRANSFERASE"/>
    <property type="match status" value="1"/>
</dbReference>
<comment type="subcellular location">
    <subcellularLocation>
        <location evidence="1">Endoplasmic reticulum membrane</location>
        <topology evidence="1">Multi-pass membrane protein</topology>
    </subcellularLocation>
</comment>
<dbReference type="CDD" id="cd23282">
    <property type="entry name" value="beta-trefoil_MIR_POMT2"/>
    <property type="match status" value="1"/>
</dbReference>
<dbReference type="Pfam" id="PF16192">
    <property type="entry name" value="PMT_4TMC"/>
    <property type="match status" value="1"/>
</dbReference>
<evidence type="ECO:0000256" key="11">
    <source>
        <dbReference type="ARBA" id="ARBA00023136"/>
    </source>
</evidence>
<evidence type="ECO:0000256" key="17">
    <source>
        <dbReference type="ARBA" id="ARBA00081085"/>
    </source>
</evidence>
<feature type="non-terminal residue" evidence="20">
    <location>
        <position position="1"/>
    </location>
</feature>
<evidence type="ECO:0000256" key="16">
    <source>
        <dbReference type="ARBA" id="ARBA00062278"/>
    </source>
</evidence>
<dbReference type="GO" id="GO:0005789">
    <property type="term" value="C:endoplasmic reticulum membrane"/>
    <property type="evidence" value="ECO:0007669"/>
    <property type="project" value="UniProtKB-SubCell"/>
</dbReference>
<evidence type="ECO:0000256" key="13">
    <source>
        <dbReference type="ARBA" id="ARBA00045085"/>
    </source>
</evidence>
<dbReference type="PROSITE" id="PS50919">
    <property type="entry name" value="MIR"/>
    <property type="match status" value="3"/>
</dbReference>
<keyword evidence="21" id="KW-1185">Reference proteome</keyword>
<evidence type="ECO:0000256" key="7">
    <source>
        <dbReference type="ARBA" id="ARBA00022692"/>
    </source>
</evidence>
<dbReference type="EMBL" id="JAXCGZ010021076">
    <property type="protein sequence ID" value="KAK7060103.1"/>
    <property type="molecule type" value="Genomic_DNA"/>
</dbReference>
<dbReference type="InterPro" id="IPR016093">
    <property type="entry name" value="MIR_motif"/>
</dbReference>
<keyword evidence="5 20" id="KW-0328">Glycosyltransferase</keyword>
<keyword evidence="9" id="KW-0256">Endoplasmic reticulum</keyword>
<feature type="domain" description="MIR" evidence="19">
    <location>
        <begin position="95"/>
        <end position="151"/>
    </location>
</feature>
<evidence type="ECO:0000256" key="4">
    <source>
        <dbReference type="ARBA" id="ARBA00012839"/>
    </source>
</evidence>
<evidence type="ECO:0000256" key="15">
    <source>
        <dbReference type="ARBA" id="ARBA00059310"/>
    </source>
</evidence>
<evidence type="ECO:0000256" key="10">
    <source>
        <dbReference type="ARBA" id="ARBA00022989"/>
    </source>
</evidence>
<evidence type="ECO:0000256" key="1">
    <source>
        <dbReference type="ARBA" id="ARBA00004477"/>
    </source>
</evidence>
<comment type="catalytic activity">
    <reaction evidence="14">
        <text>a di-trans,poly-cis-dolichyl beta-D-mannosyl phosphate + L-seryl-[protein] = 3-O-(alpha-D-mannosyl)-L-seryl-[protein] + a di-trans,poly-cis-dolichyl phosphate + H(+)</text>
        <dbReference type="Rhea" id="RHEA:17377"/>
        <dbReference type="Rhea" id="RHEA-COMP:9863"/>
        <dbReference type="Rhea" id="RHEA-COMP:13546"/>
        <dbReference type="Rhea" id="RHEA-COMP:19498"/>
        <dbReference type="Rhea" id="RHEA-COMP:19501"/>
        <dbReference type="ChEBI" id="CHEBI:15378"/>
        <dbReference type="ChEBI" id="CHEBI:29999"/>
        <dbReference type="ChEBI" id="CHEBI:57683"/>
        <dbReference type="ChEBI" id="CHEBI:58211"/>
        <dbReference type="ChEBI" id="CHEBI:137321"/>
        <dbReference type="EC" id="2.4.1.109"/>
    </reaction>
</comment>
<keyword evidence="8" id="KW-0677">Repeat</keyword>
<comment type="function">
    <text evidence="15">Rt/POMT1 and tw/POMT2 function as a protein O-mannosyltransferase in association with each other to generate and maintain normal muscle development.</text>
</comment>
<organism evidence="20 21">
    <name type="scientific">Halocaridina rubra</name>
    <name type="common">Hawaiian red shrimp</name>
    <dbReference type="NCBI Taxonomy" id="373956"/>
    <lineage>
        <taxon>Eukaryota</taxon>
        <taxon>Metazoa</taxon>
        <taxon>Ecdysozoa</taxon>
        <taxon>Arthropoda</taxon>
        <taxon>Crustacea</taxon>
        <taxon>Multicrustacea</taxon>
        <taxon>Malacostraca</taxon>
        <taxon>Eumalacostraca</taxon>
        <taxon>Eucarida</taxon>
        <taxon>Decapoda</taxon>
        <taxon>Pleocyemata</taxon>
        <taxon>Caridea</taxon>
        <taxon>Atyoidea</taxon>
        <taxon>Atyidae</taxon>
        <taxon>Halocaridina</taxon>
    </lineage>
</organism>
<comment type="catalytic activity">
    <reaction evidence="13">
        <text>a di-trans,poly-cis-dolichyl beta-D-mannosyl phosphate + L-threonyl-[protein] = 3-O-(alpha-D-mannosyl)-L-threonyl-[protein] + a di-trans,poly-cis-dolichyl phosphate + H(+)</text>
        <dbReference type="Rhea" id="RHEA:53396"/>
        <dbReference type="Rhea" id="RHEA-COMP:11060"/>
        <dbReference type="Rhea" id="RHEA-COMP:13547"/>
        <dbReference type="Rhea" id="RHEA-COMP:19498"/>
        <dbReference type="Rhea" id="RHEA-COMP:19501"/>
        <dbReference type="ChEBI" id="CHEBI:15378"/>
        <dbReference type="ChEBI" id="CHEBI:30013"/>
        <dbReference type="ChEBI" id="CHEBI:57683"/>
        <dbReference type="ChEBI" id="CHEBI:58211"/>
        <dbReference type="ChEBI" id="CHEBI:137323"/>
        <dbReference type="EC" id="2.4.1.109"/>
    </reaction>
</comment>
<evidence type="ECO:0000259" key="19">
    <source>
        <dbReference type="PROSITE" id="PS50919"/>
    </source>
</evidence>
<dbReference type="Gene3D" id="2.80.10.50">
    <property type="match status" value="1"/>
</dbReference>
<evidence type="ECO:0000256" key="18">
    <source>
        <dbReference type="SAM" id="Phobius"/>
    </source>
</evidence>
<dbReference type="AlphaFoldDB" id="A0AAN8WQQ0"/>
<evidence type="ECO:0000313" key="20">
    <source>
        <dbReference type="EMBL" id="KAK7060103.1"/>
    </source>
</evidence>
<protein>
    <recommendedName>
        <fullName evidence="12">Protein O-mannosyl-transferase 2</fullName>
        <ecNumber evidence="4">2.4.1.109</ecNumber>
    </recommendedName>
    <alternativeName>
        <fullName evidence="17">Protein twisted</fullName>
    </alternativeName>
</protein>
<keyword evidence="11 18" id="KW-0472">Membrane</keyword>
<evidence type="ECO:0000256" key="9">
    <source>
        <dbReference type="ARBA" id="ARBA00022824"/>
    </source>
</evidence>
<dbReference type="GO" id="GO:0004169">
    <property type="term" value="F:dolichyl-phosphate-mannose-protein mannosyltransferase activity"/>
    <property type="evidence" value="ECO:0007669"/>
    <property type="project" value="UniProtKB-EC"/>
</dbReference>